<evidence type="ECO:0000313" key="2">
    <source>
        <dbReference type="Proteomes" id="UP001178461"/>
    </source>
</evidence>
<sequence length="87" mass="10309">MASRSQQRALYEIGLTCWEIRRGREQSEDLLSFRIKEFAHLLPCKFPVSQALERRRSLAGLAKNEEENVMDLLRISFWHLVRHPFPV</sequence>
<dbReference type="Proteomes" id="UP001178461">
    <property type="component" value="Chromosome 2"/>
</dbReference>
<accession>A0AA35JYW5</accession>
<proteinExistence type="predicted"/>
<reference evidence="1" key="1">
    <citation type="submission" date="2022-12" db="EMBL/GenBank/DDBJ databases">
        <authorList>
            <person name="Alioto T."/>
            <person name="Alioto T."/>
            <person name="Gomez Garrido J."/>
        </authorList>
    </citation>
    <scope>NUCLEOTIDE SEQUENCE</scope>
</reference>
<organism evidence="1 2">
    <name type="scientific">Podarcis lilfordi</name>
    <name type="common">Lilford's wall lizard</name>
    <dbReference type="NCBI Taxonomy" id="74358"/>
    <lineage>
        <taxon>Eukaryota</taxon>
        <taxon>Metazoa</taxon>
        <taxon>Chordata</taxon>
        <taxon>Craniata</taxon>
        <taxon>Vertebrata</taxon>
        <taxon>Euteleostomi</taxon>
        <taxon>Lepidosauria</taxon>
        <taxon>Squamata</taxon>
        <taxon>Bifurcata</taxon>
        <taxon>Unidentata</taxon>
        <taxon>Episquamata</taxon>
        <taxon>Laterata</taxon>
        <taxon>Lacertibaenia</taxon>
        <taxon>Lacertidae</taxon>
        <taxon>Podarcis</taxon>
    </lineage>
</organism>
<evidence type="ECO:0000313" key="1">
    <source>
        <dbReference type="EMBL" id="CAI5767764.1"/>
    </source>
</evidence>
<dbReference type="AlphaFoldDB" id="A0AA35JYW5"/>
<keyword evidence="2" id="KW-1185">Reference proteome</keyword>
<gene>
    <name evidence="1" type="ORF">PODLI_1B003809</name>
</gene>
<protein>
    <submittedName>
        <fullName evidence="1">Uncharacterized protein</fullName>
    </submittedName>
</protein>
<dbReference type="EMBL" id="OX395127">
    <property type="protein sequence ID" value="CAI5767764.1"/>
    <property type="molecule type" value="Genomic_DNA"/>
</dbReference>
<name>A0AA35JYW5_9SAUR</name>